<dbReference type="SUPFAM" id="SSF55068">
    <property type="entry name" value="Peptide methionine sulfoxide reductase"/>
    <property type="match status" value="1"/>
</dbReference>
<reference evidence="7 8" key="1">
    <citation type="submission" date="2017-06" db="EMBL/GenBank/DDBJ databases">
        <title>Herbaspirillum phytohormonus sp. nov., isolated from the root nodule of Robinia pseudoacacia in lead-zinc mine.</title>
        <authorList>
            <person name="Fan M."/>
            <person name="Lin Y."/>
        </authorList>
    </citation>
    <scope>NUCLEOTIDE SEQUENCE [LARGE SCALE GENOMIC DNA]</scope>
    <source>
        <strain evidence="7 8">HZ10</strain>
    </source>
</reference>
<evidence type="ECO:0000256" key="3">
    <source>
        <dbReference type="ARBA" id="ARBA00048782"/>
    </source>
</evidence>
<dbReference type="EMBL" id="NJGU01000001">
    <property type="protein sequence ID" value="OWY31180.1"/>
    <property type="molecule type" value="Genomic_DNA"/>
</dbReference>
<comment type="function">
    <text evidence="4">Has an important function as a repair enzyme for proteins that have been inactivated by oxidation. Catalyzes the reversible oxidation-reduction of methionine sulfoxide in proteins to methionine.</text>
</comment>
<dbReference type="PANTHER" id="PTHR43774:SF1">
    <property type="entry name" value="PEPTIDE METHIONINE SULFOXIDE REDUCTASE MSRA 2"/>
    <property type="match status" value="1"/>
</dbReference>
<dbReference type="RefSeq" id="WP_088750057.1">
    <property type="nucleotide sequence ID" value="NZ_CP018845.1"/>
</dbReference>
<dbReference type="AlphaFoldDB" id="A0A246WVR0"/>
<dbReference type="InterPro" id="IPR036509">
    <property type="entry name" value="Met_Sox_Rdtase_MsrA_sf"/>
</dbReference>
<comment type="similarity">
    <text evidence="4">Belongs to the MsrA Met sulfoxide reductase family.</text>
</comment>
<keyword evidence="1 4" id="KW-0560">Oxidoreductase</keyword>
<feature type="signal peptide" evidence="5">
    <location>
        <begin position="1"/>
        <end position="28"/>
    </location>
</feature>
<gene>
    <name evidence="4 7" type="primary">msrA</name>
    <name evidence="7" type="ORF">CEJ42_03770</name>
</gene>
<feature type="chain" id="PRO_5013190730" description="Peptide methionine sulfoxide reductase MsrA" evidence="5">
    <location>
        <begin position="29"/>
        <end position="234"/>
    </location>
</feature>
<dbReference type="GO" id="GO:0008113">
    <property type="term" value="F:peptide-methionine (S)-S-oxide reductase activity"/>
    <property type="evidence" value="ECO:0007669"/>
    <property type="project" value="UniProtKB-UniRule"/>
</dbReference>
<evidence type="ECO:0000256" key="1">
    <source>
        <dbReference type="ARBA" id="ARBA00023002"/>
    </source>
</evidence>
<comment type="caution">
    <text evidence="7">The sequence shown here is derived from an EMBL/GenBank/DDBJ whole genome shotgun (WGS) entry which is preliminary data.</text>
</comment>
<evidence type="ECO:0000256" key="5">
    <source>
        <dbReference type="SAM" id="SignalP"/>
    </source>
</evidence>
<comment type="catalytic activity">
    <reaction evidence="2 4">
        <text>L-methionyl-[protein] + [thioredoxin]-disulfide + H2O = L-methionyl-(S)-S-oxide-[protein] + [thioredoxin]-dithiol</text>
        <dbReference type="Rhea" id="RHEA:14217"/>
        <dbReference type="Rhea" id="RHEA-COMP:10698"/>
        <dbReference type="Rhea" id="RHEA-COMP:10700"/>
        <dbReference type="Rhea" id="RHEA-COMP:12313"/>
        <dbReference type="Rhea" id="RHEA-COMP:12315"/>
        <dbReference type="ChEBI" id="CHEBI:15377"/>
        <dbReference type="ChEBI" id="CHEBI:16044"/>
        <dbReference type="ChEBI" id="CHEBI:29950"/>
        <dbReference type="ChEBI" id="CHEBI:44120"/>
        <dbReference type="ChEBI" id="CHEBI:50058"/>
        <dbReference type="EC" id="1.8.4.11"/>
    </reaction>
</comment>
<dbReference type="HAMAP" id="MF_01401">
    <property type="entry name" value="MsrA"/>
    <property type="match status" value="1"/>
</dbReference>
<evidence type="ECO:0000256" key="4">
    <source>
        <dbReference type="HAMAP-Rule" id="MF_01401"/>
    </source>
</evidence>
<evidence type="ECO:0000256" key="2">
    <source>
        <dbReference type="ARBA" id="ARBA00047806"/>
    </source>
</evidence>
<dbReference type="Proteomes" id="UP000197596">
    <property type="component" value="Unassembled WGS sequence"/>
</dbReference>
<name>A0A246WVR0_9BURK</name>
<organism evidence="7 8">
    <name type="scientific">Herbaspirillum robiniae</name>
    <dbReference type="NCBI Taxonomy" id="2014887"/>
    <lineage>
        <taxon>Bacteria</taxon>
        <taxon>Pseudomonadati</taxon>
        <taxon>Pseudomonadota</taxon>
        <taxon>Betaproteobacteria</taxon>
        <taxon>Burkholderiales</taxon>
        <taxon>Oxalobacteraceae</taxon>
        <taxon>Herbaspirillum</taxon>
    </lineage>
</organism>
<dbReference type="PANTHER" id="PTHR43774">
    <property type="entry name" value="PEPTIDE METHIONINE SULFOXIDE REDUCTASE"/>
    <property type="match status" value="1"/>
</dbReference>
<protein>
    <recommendedName>
        <fullName evidence="4">Peptide methionine sulfoxide reductase MsrA</fullName>
        <shortName evidence="4">Protein-methionine-S-oxide reductase</shortName>
        <ecNumber evidence="4">1.8.4.11</ecNumber>
    </recommendedName>
    <alternativeName>
        <fullName evidence="4">Peptide-methionine (S)-S-oxide reductase</fullName>
        <shortName evidence="4">Peptide Met(O) reductase</shortName>
    </alternativeName>
</protein>
<comment type="catalytic activity">
    <reaction evidence="3 4">
        <text>[thioredoxin]-disulfide + L-methionine + H2O = L-methionine (S)-S-oxide + [thioredoxin]-dithiol</text>
        <dbReference type="Rhea" id="RHEA:19993"/>
        <dbReference type="Rhea" id="RHEA-COMP:10698"/>
        <dbReference type="Rhea" id="RHEA-COMP:10700"/>
        <dbReference type="ChEBI" id="CHEBI:15377"/>
        <dbReference type="ChEBI" id="CHEBI:29950"/>
        <dbReference type="ChEBI" id="CHEBI:50058"/>
        <dbReference type="ChEBI" id="CHEBI:57844"/>
        <dbReference type="ChEBI" id="CHEBI:58772"/>
        <dbReference type="EC" id="1.8.4.11"/>
    </reaction>
</comment>
<feature type="active site" evidence="4">
    <location>
        <position position="59"/>
    </location>
</feature>
<keyword evidence="5" id="KW-0732">Signal</keyword>
<dbReference type="OrthoDB" id="4174719at2"/>
<evidence type="ECO:0000313" key="7">
    <source>
        <dbReference type="EMBL" id="OWY31180.1"/>
    </source>
</evidence>
<feature type="domain" description="Peptide methionine sulphoxide reductase MsrA" evidence="6">
    <location>
        <begin position="53"/>
        <end position="204"/>
    </location>
</feature>
<dbReference type="GO" id="GO:0033744">
    <property type="term" value="F:L-methionine:thioredoxin-disulfide S-oxidoreductase activity"/>
    <property type="evidence" value="ECO:0007669"/>
    <property type="project" value="RHEA"/>
</dbReference>
<dbReference type="EC" id="1.8.4.11" evidence="4"/>
<proteinExistence type="inferred from homology"/>
<evidence type="ECO:0000259" key="6">
    <source>
        <dbReference type="Pfam" id="PF01625"/>
    </source>
</evidence>
<accession>A0A246WVR0</accession>
<sequence>MSIIKPAVIVSAAAALCLALASMARVNAAEPAVAVPAATGKAQLASTAQSETVVLAGGCFWGVQGVFQHTQGVLRAVSGYAGGKQGTATYEMVSSGSTGHAESVQVTYDPRKISFDRILQIYFSVAHDPTQLNRQGPDRGTQYRSAIFTGSDQQKQAAEAYIAQINAAKVFSSPIVTQVAPLQGFYAAEDYHQDYATLHPNQPYIAYNDLPKISNLQKMYPAIYRADPVLVFKR</sequence>
<dbReference type="Gene3D" id="3.30.1060.10">
    <property type="entry name" value="Peptide methionine sulphoxide reductase MsrA"/>
    <property type="match status" value="1"/>
</dbReference>
<dbReference type="InterPro" id="IPR002569">
    <property type="entry name" value="Met_Sox_Rdtase_MsrA_dom"/>
</dbReference>
<dbReference type="Pfam" id="PF01625">
    <property type="entry name" value="PMSR"/>
    <property type="match status" value="1"/>
</dbReference>
<dbReference type="NCBIfam" id="TIGR00401">
    <property type="entry name" value="msrA"/>
    <property type="match status" value="1"/>
</dbReference>
<evidence type="ECO:0000313" key="8">
    <source>
        <dbReference type="Proteomes" id="UP000197596"/>
    </source>
</evidence>